<dbReference type="SUPFAM" id="SSF52172">
    <property type="entry name" value="CheY-like"/>
    <property type="match status" value="1"/>
</dbReference>
<dbReference type="InterPro" id="IPR013656">
    <property type="entry name" value="PAS_4"/>
</dbReference>
<dbReference type="InterPro" id="IPR036097">
    <property type="entry name" value="HisK_dim/P_sf"/>
</dbReference>
<dbReference type="EC" id="2.7.13.3" evidence="2"/>
<dbReference type="EMBL" id="JAPFPW010000011">
    <property type="protein sequence ID" value="MCW7754406.1"/>
    <property type="molecule type" value="Genomic_DNA"/>
</dbReference>
<dbReference type="RefSeq" id="WP_265425325.1">
    <property type="nucleotide sequence ID" value="NZ_JAPFPW010000011.1"/>
</dbReference>
<dbReference type="PROSITE" id="PS50109">
    <property type="entry name" value="HIS_KIN"/>
    <property type="match status" value="1"/>
</dbReference>
<name>A0ABT3NAB5_9BACT</name>
<sequence length="553" mass="62836">MKQAQDPPQEDSLHSLRQRLHEAEQELHMERRLRKNLEADQRFSNRVSYALLDAISDALLLIAPDGRILRINQVMCRWFQIPPSSHVENSMLWELIPPDKVLHRKKRVAAVVATGQPLHYEDHNDECYMAFSIWPVFNSSKKMTALFILGRDISEQKEAEAKARHQQEQLIQAAKMVALGTLVSGVAHEINNPTNFIMLNLPLIEDSWNAVIPILHRHFETHGDFDFGGLPYSEMKTYLPELFAGIRDGGRRIRNIVEDLKNFARQDDPDLSARVEINEVVRSGISLLGNLIRKQAPRFRVRYAENLPAIRGNTQKLEQVVINLIQNACQALTDRDQAIRVSTFHDRAAREVCIEIWDEGRGIPTHVLPHVHDPFYTTRRDQGGTGLGLSISDTIIREHGGRMDIQSVEGKGSVFTIHLPLRPPSLRKKILVVDDEKGIRALLCDMLRNNPHFDVHEADSGMAACLKLGSLKPDLLVLDLHMPDMNGIEVCEWVRTEPDLRDLSIIIVTGYESSAALERLRQLGVPDIFGKPIRMQKLEQTALRLLRLSEGDI</sequence>
<dbReference type="CDD" id="cd00156">
    <property type="entry name" value="REC"/>
    <property type="match status" value="1"/>
</dbReference>
<protein>
    <recommendedName>
        <fullName evidence="2">histidine kinase</fullName>
        <ecNumber evidence="2">2.7.13.3</ecNumber>
    </recommendedName>
</protein>
<keyword evidence="8" id="KW-0067">ATP-binding</keyword>
<dbReference type="SMART" id="SM00448">
    <property type="entry name" value="REC"/>
    <property type="match status" value="1"/>
</dbReference>
<feature type="coiled-coil region" evidence="5">
    <location>
        <begin position="13"/>
        <end position="40"/>
    </location>
</feature>
<dbReference type="InterPro" id="IPR035965">
    <property type="entry name" value="PAS-like_dom_sf"/>
</dbReference>
<dbReference type="GO" id="GO:0005524">
    <property type="term" value="F:ATP binding"/>
    <property type="evidence" value="ECO:0007669"/>
    <property type="project" value="UniProtKB-KW"/>
</dbReference>
<dbReference type="SUPFAM" id="SSF55874">
    <property type="entry name" value="ATPase domain of HSP90 chaperone/DNA topoisomerase II/histidine kinase"/>
    <property type="match status" value="1"/>
</dbReference>
<dbReference type="InterPro" id="IPR004358">
    <property type="entry name" value="Sig_transdc_His_kin-like_C"/>
</dbReference>
<feature type="domain" description="Response regulatory" evidence="7">
    <location>
        <begin position="429"/>
        <end position="546"/>
    </location>
</feature>
<evidence type="ECO:0000256" key="1">
    <source>
        <dbReference type="ARBA" id="ARBA00000085"/>
    </source>
</evidence>
<evidence type="ECO:0000259" key="7">
    <source>
        <dbReference type="PROSITE" id="PS50110"/>
    </source>
</evidence>
<dbReference type="SMART" id="SM00091">
    <property type="entry name" value="PAS"/>
    <property type="match status" value="1"/>
</dbReference>
<dbReference type="CDD" id="cd00082">
    <property type="entry name" value="HisKA"/>
    <property type="match status" value="1"/>
</dbReference>
<evidence type="ECO:0000256" key="2">
    <source>
        <dbReference type="ARBA" id="ARBA00012438"/>
    </source>
</evidence>
<dbReference type="SUPFAM" id="SSF55785">
    <property type="entry name" value="PYP-like sensor domain (PAS domain)"/>
    <property type="match status" value="1"/>
</dbReference>
<dbReference type="InterPro" id="IPR011006">
    <property type="entry name" value="CheY-like_superfamily"/>
</dbReference>
<keyword evidence="8" id="KW-0547">Nucleotide-binding</keyword>
<dbReference type="SUPFAM" id="SSF47384">
    <property type="entry name" value="Homodimeric domain of signal transducing histidine kinase"/>
    <property type="match status" value="1"/>
</dbReference>
<keyword evidence="3 4" id="KW-0597">Phosphoprotein</keyword>
<evidence type="ECO:0000259" key="6">
    <source>
        <dbReference type="PROSITE" id="PS50109"/>
    </source>
</evidence>
<dbReference type="PRINTS" id="PR00344">
    <property type="entry name" value="BCTRLSENSOR"/>
</dbReference>
<evidence type="ECO:0000313" key="9">
    <source>
        <dbReference type="Proteomes" id="UP001209681"/>
    </source>
</evidence>
<evidence type="ECO:0000256" key="3">
    <source>
        <dbReference type="ARBA" id="ARBA00022553"/>
    </source>
</evidence>
<dbReference type="InterPro" id="IPR003594">
    <property type="entry name" value="HATPase_dom"/>
</dbReference>
<dbReference type="InterPro" id="IPR005467">
    <property type="entry name" value="His_kinase_dom"/>
</dbReference>
<evidence type="ECO:0000256" key="5">
    <source>
        <dbReference type="SAM" id="Coils"/>
    </source>
</evidence>
<dbReference type="InterPro" id="IPR036890">
    <property type="entry name" value="HATPase_C_sf"/>
</dbReference>
<dbReference type="InterPro" id="IPR000014">
    <property type="entry name" value="PAS"/>
</dbReference>
<keyword evidence="9" id="KW-1185">Reference proteome</keyword>
<feature type="domain" description="Histidine kinase" evidence="6">
    <location>
        <begin position="185"/>
        <end position="423"/>
    </location>
</feature>
<gene>
    <name evidence="8" type="ORF">OOT00_10455</name>
</gene>
<dbReference type="PROSITE" id="PS50110">
    <property type="entry name" value="RESPONSE_REGULATORY"/>
    <property type="match status" value="1"/>
</dbReference>
<evidence type="ECO:0000313" key="8">
    <source>
        <dbReference type="EMBL" id="MCW7754406.1"/>
    </source>
</evidence>
<dbReference type="PANTHER" id="PTHR43065:SF42">
    <property type="entry name" value="TWO-COMPONENT SENSOR PPRA"/>
    <property type="match status" value="1"/>
</dbReference>
<reference evidence="8 9" key="1">
    <citation type="submission" date="2022-11" db="EMBL/GenBank/DDBJ databases">
        <title>Desulfobotulus tamanensis H1 sp. nov. - anaerobic, alkaliphilic, sulphate reducing bacterium isolated from terrestrial mud volcano.</title>
        <authorList>
            <person name="Frolova A."/>
            <person name="Merkel A.Y."/>
            <person name="Slobodkin A.I."/>
        </authorList>
    </citation>
    <scope>NUCLEOTIDE SEQUENCE [LARGE SCALE GENOMIC DNA]</scope>
    <source>
        <strain evidence="8 9">H1</strain>
    </source>
</reference>
<accession>A0ABT3NAB5</accession>
<dbReference type="Proteomes" id="UP001209681">
    <property type="component" value="Unassembled WGS sequence"/>
</dbReference>
<dbReference type="PANTHER" id="PTHR43065">
    <property type="entry name" value="SENSOR HISTIDINE KINASE"/>
    <property type="match status" value="1"/>
</dbReference>
<proteinExistence type="predicted"/>
<comment type="catalytic activity">
    <reaction evidence="1">
        <text>ATP + protein L-histidine = ADP + protein N-phospho-L-histidine.</text>
        <dbReference type="EC" id="2.7.13.3"/>
    </reaction>
</comment>
<feature type="modified residue" description="4-aspartylphosphate" evidence="4">
    <location>
        <position position="479"/>
    </location>
</feature>
<dbReference type="Pfam" id="PF02518">
    <property type="entry name" value="HATPase_c"/>
    <property type="match status" value="1"/>
</dbReference>
<dbReference type="Gene3D" id="3.30.565.10">
    <property type="entry name" value="Histidine kinase-like ATPase, C-terminal domain"/>
    <property type="match status" value="1"/>
</dbReference>
<dbReference type="Gene3D" id="3.30.450.20">
    <property type="entry name" value="PAS domain"/>
    <property type="match status" value="1"/>
</dbReference>
<dbReference type="SMART" id="SM00387">
    <property type="entry name" value="HATPase_c"/>
    <property type="match status" value="1"/>
</dbReference>
<dbReference type="Gene3D" id="1.10.287.130">
    <property type="match status" value="1"/>
</dbReference>
<dbReference type="Pfam" id="PF08448">
    <property type="entry name" value="PAS_4"/>
    <property type="match status" value="1"/>
</dbReference>
<organism evidence="8 9">
    <name type="scientific">Desulfobotulus pelophilus</name>
    <dbReference type="NCBI Taxonomy" id="2823377"/>
    <lineage>
        <taxon>Bacteria</taxon>
        <taxon>Pseudomonadati</taxon>
        <taxon>Thermodesulfobacteriota</taxon>
        <taxon>Desulfobacteria</taxon>
        <taxon>Desulfobacterales</taxon>
        <taxon>Desulfobacteraceae</taxon>
        <taxon>Desulfobotulus</taxon>
    </lineage>
</organism>
<dbReference type="InterPro" id="IPR003661">
    <property type="entry name" value="HisK_dim/P_dom"/>
</dbReference>
<keyword evidence="5" id="KW-0175">Coiled coil</keyword>
<comment type="caution">
    <text evidence="8">The sequence shown here is derived from an EMBL/GenBank/DDBJ whole genome shotgun (WGS) entry which is preliminary data.</text>
</comment>
<evidence type="ECO:0000256" key="4">
    <source>
        <dbReference type="PROSITE-ProRule" id="PRU00169"/>
    </source>
</evidence>
<dbReference type="Pfam" id="PF00072">
    <property type="entry name" value="Response_reg"/>
    <property type="match status" value="1"/>
</dbReference>
<dbReference type="Gene3D" id="3.40.50.2300">
    <property type="match status" value="1"/>
</dbReference>
<dbReference type="InterPro" id="IPR001789">
    <property type="entry name" value="Sig_transdc_resp-reg_receiver"/>
</dbReference>